<evidence type="ECO:0000256" key="1">
    <source>
        <dbReference type="ARBA" id="ARBA00038376"/>
    </source>
</evidence>
<proteinExistence type="inferred from homology"/>
<gene>
    <name evidence="3" type="ORF">LSUE1_G005338</name>
</gene>
<dbReference type="SUPFAM" id="SSF51735">
    <property type="entry name" value="NAD(P)-binding Rossmann-fold domains"/>
    <property type="match status" value="1"/>
</dbReference>
<comment type="caution">
    <text evidence="3">The sequence shown here is derived from an EMBL/GenBank/DDBJ whole genome shotgun (WGS) entry which is preliminary data.</text>
</comment>
<dbReference type="InterPro" id="IPR016040">
    <property type="entry name" value="NAD(P)-bd_dom"/>
</dbReference>
<feature type="domain" description="NAD(P)-binding" evidence="2">
    <location>
        <begin position="9"/>
        <end position="197"/>
    </location>
</feature>
<feature type="non-terminal residue" evidence="3">
    <location>
        <position position="201"/>
    </location>
</feature>
<dbReference type="PANTHER" id="PTHR15020">
    <property type="entry name" value="FLAVIN REDUCTASE-RELATED"/>
    <property type="match status" value="1"/>
</dbReference>
<dbReference type="Pfam" id="PF13460">
    <property type="entry name" value="NAD_binding_10"/>
    <property type="match status" value="1"/>
</dbReference>
<sequence length="201" mass="21888">MQPHILLLGGHGKVSQLLTPKLLSRSWTVTSLIRSPSQRSTIEALGANQPGKLNIHIASLQDIKSQSDAQKILDEVKPTWVVWSAGAGGKGGAEMTNAIDRDACIAFIRASVATPSITKFLLVSALSERRARASWWNDEDYALVQKMNTEIMPAYYKAKLAADETLTVLARERGGFGYIVLRPGGLSDKKEMGKVQLGKTK</sequence>
<evidence type="ECO:0000259" key="2">
    <source>
        <dbReference type="Pfam" id="PF13460"/>
    </source>
</evidence>
<protein>
    <submittedName>
        <fullName evidence="3">UPF0659 protein</fullName>
    </submittedName>
</protein>
<dbReference type="PANTHER" id="PTHR15020:SF50">
    <property type="entry name" value="UPF0659 PROTEIN YMR090W"/>
    <property type="match status" value="1"/>
</dbReference>
<evidence type="ECO:0000313" key="4">
    <source>
        <dbReference type="Proteomes" id="UP000469558"/>
    </source>
</evidence>
<dbReference type="EMBL" id="QGMK01001532">
    <property type="protein sequence ID" value="TVY67499.1"/>
    <property type="molecule type" value="Genomic_DNA"/>
</dbReference>
<evidence type="ECO:0000313" key="3">
    <source>
        <dbReference type="EMBL" id="TVY67499.1"/>
    </source>
</evidence>
<organism evidence="3 4">
    <name type="scientific">Lachnellula suecica</name>
    <dbReference type="NCBI Taxonomy" id="602035"/>
    <lineage>
        <taxon>Eukaryota</taxon>
        <taxon>Fungi</taxon>
        <taxon>Dikarya</taxon>
        <taxon>Ascomycota</taxon>
        <taxon>Pezizomycotina</taxon>
        <taxon>Leotiomycetes</taxon>
        <taxon>Helotiales</taxon>
        <taxon>Lachnaceae</taxon>
        <taxon>Lachnellula</taxon>
    </lineage>
</organism>
<dbReference type="AlphaFoldDB" id="A0A8T9BWK4"/>
<comment type="similarity">
    <text evidence="1">Belongs to the avfA family.</text>
</comment>
<keyword evidence="4" id="KW-1185">Reference proteome</keyword>
<dbReference type="OrthoDB" id="10254604at2759"/>
<dbReference type="InterPro" id="IPR036291">
    <property type="entry name" value="NAD(P)-bd_dom_sf"/>
</dbReference>
<dbReference type="Proteomes" id="UP000469558">
    <property type="component" value="Unassembled WGS sequence"/>
</dbReference>
<reference evidence="3 4" key="1">
    <citation type="submission" date="2018-05" db="EMBL/GenBank/DDBJ databases">
        <title>Genome sequencing and assembly of the regulated plant pathogen Lachnellula willkommii and related sister species for the development of diagnostic species identification markers.</title>
        <authorList>
            <person name="Giroux E."/>
            <person name="Bilodeau G."/>
        </authorList>
    </citation>
    <scope>NUCLEOTIDE SEQUENCE [LARGE SCALE GENOMIC DNA]</scope>
    <source>
        <strain evidence="3 4">CBS 268.59</strain>
    </source>
</reference>
<dbReference type="Gene3D" id="3.40.50.720">
    <property type="entry name" value="NAD(P)-binding Rossmann-like Domain"/>
    <property type="match status" value="1"/>
</dbReference>
<accession>A0A8T9BWK4</accession>
<name>A0A8T9BWK4_9HELO</name>